<evidence type="ECO:0000313" key="1">
    <source>
        <dbReference type="EMBL" id="KAI7941981.1"/>
    </source>
</evidence>
<gene>
    <name evidence="1" type="ORF">MJO28_012008</name>
</gene>
<reference evidence="2" key="2">
    <citation type="journal article" date="2018" name="Mol. Plant Microbe Interact.">
        <title>Genome sequence resources for the wheat stripe rust pathogen (Puccinia striiformis f. sp. tritici) and the barley stripe rust pathogen (Puccinia striiformis f. sp. hordei).</title>
        <authorList>
            <person name="Xia C."/>
            <person name="Wang M."/>
            <person name="Yin C."/>
            <person name="Cornejo O.E."/>
            <person name="Hulbert S.H."/>
            <person name="Chen X."/>
        </authorList>
    </citation>
    <scope>NUCLEOTIDE SEQUENCE [LARGE SCALE GENOMIC DNA]</scope>
    <source>
        <strain evidence="2">93-210</strain>
    </source>
</reference>
<proteinExistence type="predicted"/>
<keyword evidence="2" id="KW-1185">Reference proteome</keyword>
<reference evidence="2" key="1">
    <citation type="journal article" date="2018" name="BMC Genomics">
        <title>Genomic insights into host adaptation between the wheat stripe rust pathogen (Puccinia striiformis f. sp. tritici) and the barley stripe rust pathogen (Puccinia striiformis f. sp. hordei).</title>
        <authorList>
            <person name="Xia C."/>
            <person name="Wang M."/>
            <person name="Yin C."/>
            <person name="Cornejo O.E."/>
            <person name="Hulbert S.H."/>
            <person name="Chen X."/>
        </authorList>
    </citation>
    <scope>NUCLEOTIDE SEQUENCE [LARGE SCALE GENOMIC DNA]</scope>
    <source>
        <strain evidence="2">93-210</strain>
    </source>
</reference>
<reference evidence="1 2" key="3">
    <citation type="journal article" date="2022" name="Microbiol. Spectr.">
        <title>Folding features and dynamics of 3D genome architecture in plant fungal pathogens.</title>
        <authorList>
            <person name="Xia C."/>
        </authorList>
    </citation>
    <scope>NUCLEOTIDE SEQUENCE [LARGE SCALE GENOMIC DNA]</scope>
    <source>
        <strain evidence="1 2">93-210</strain>
    </source>
</reference>
<dbReference type="Proteomes" id="UP001060170">
    <property type="component" value="Chromosome 12"/>
</dbReference>
<organism evidence="1 2">
    <name type="scientific">Puccinia striiformis f. sp. tritici</name>
    <dbReference type="NCBI Taxonomy" id="168172"/>
    <lineage>
        <taxon>Eukaryota</taxon>
        <taxon>Fungi</taxon>
        <taxon>Dikarya</taxon>
        <taxon>Basidiomycota</taxon>
        <taxon>Pucciniomycotina</taxon>
        <taxon>Pucciniomycetes</taxon>
        <taxon>Pucciniales</taxon>
        <taxon>Pucciniaceae</taxon>
        <taxon>Puccinia</taxon>
    </lineage>
</organism>
<protein>
    <submittedName>
        <fullName evidence="1">Uncharacterized protein</fullName>
    </submittedName>
</protein>
<evidence type="ECO:0000313" key="2">
    <source>
        <dbReference type="Proteomes" id="UP001060170"/>
    </source>
</evidence>
<name>A0ACC0DZX7_9BASI</name>
<comment type="caution">
    <text evidence="1">The sequence shown here is derived from an EMBL/GenBank/DDBJ whole genome shotgun (WGS) entry which is preliminary data.</text>
</comment>
<sequence length="165" mass="18842">MLLTKILVALQILHHYVILGHPLALSKVLVKRAEGTPPGPIEILRGMEEAAERRTVYNTLINPPQVPHHKFTLCGDPIFRDDYVSVHHHLDQKESKLLQNIVKNDPAGNPFVHMNTLRAILDDTKKREVLEFAQKYPIVPDQSSAFDLKRSHLSGYSYYDELICE</sequence>
<dbReference type="EMBL" id="CM045876">
    <property type="protein sequence ID" value="KAI7941981.1"/>
    <property type="molecule type" value="Genomic_DNA"/>
</dbReference>
<accession>A0ACC0DZX7</accession>